<proteinExistence type="predicted"/>
<keyword evidence="4" id="KW-1185">Reference proteome</keyword>
<dbReference type="EMBL" id="JBBPBN010000355">
    <property type="protein sequence ID" value="KAK8488310.1"/>
    <property type="molecule type" value="Genomic_DNA"/>
</dbReference>
<evidence type="ECO:0000259" key="2">
    <source>
        <dbReference type="Pfam" id="PF14111"/>
    </source>
</evidence>
<accession>A0ABR2A6T1</accession>
<reference evidence="3 4" key="1">
    <citation type="journal article" date="2024" name="G3 (Bethesda)">
        <title>Genome assembly of Hibiscus sabdariffa L. provides insights into metabolisms of medicinal natural products.</title>
        <authorList>
            <person name="Kim T."/>
        </authorList>
    </citation>
    <scope>NUCLEOTIDE SEQUENCE [LARGE SCALE GENOMIC DNA]</scope>
    <source>
        <strain evidence="3">TK-2024</strain>
        <tissue evidence="3">Old leaves</tissue>
    </source>
</reference>
<comment type="caution">
    <text evidence="3">The sequence shown here is derived from an EMBL/GenBank/DDBJ whole genome shotgun (WGS) entry which is preliminary data.</text>
</comment>
<dbReference type="Proteomes" id="UP001396334">
    <property type="component" value="Unassembled WGS sequence"/>
</dbReference>
<evidence type="ECO:0000313" key="3">
    <source>
        <dbReference type="EMBL" id="KAK8488310.1"/>
    </source>
</evidence>
<feature type="domain" description="DUF4283" evidence="2">
    <location>
        <begin position="96"/>
        <end position="154"/>
    </location>
</feature>
<dbReference type="InterPro" id="IPR025558">
    <property type="entry name" value="DUF4283"/>
</dbReference>
<name>A0ABR2A6T1_9ROSI</name>
<sequence length="326" mass="35870">MNSDSPDPRLPKKQRRRDEDPLDSEMECDALYNQRPLLSYKDIVAGGNGSSPVDNNLGFDDDDIELLDDDIAIGNSNGIPSIFSSERVQQLEIKSMDMALVVKVLVRRINYSVFQNRIFNIWKPFHPLKVMDIENNFFLVKFSDRLDYLKVLTQVDQNITPAINPLFEPTGAAQVTLPLPIIHEFNLDSSSNVTNPTVANPVINVESNSADDVDPSIRGKSKMRGKSTLTMKKGSGALVGSKKGVVVAAKSLKSHLPTPVILMQGPRSFSRNDASSSSIKQNLSKSIVLDPVKHQAVKHLESANSPIPLPVLTGSQHISDQSTMVE</sequence>
<gene>
    <name evidence="3" type="ORF">V6N11_068438</name>
</gene>
<protein>
    <recommendedName>
        <fullName evidence="2">DUF4283 domain-containing protein</fullName>
    </recommendedName>
</protein>
<evidence type="ECO:0000313" key="4">
    <source>
        <dbReference type="Proteomes" id="UP001396334"/>
    </source>
</evidence>
<evidence type="ECO:0000256" key="1">
    <source>
        <dbReference type="SAM" id="MobiDB-lite"/>
    </source>
</evidence>
<feature type="compositionally biased region" description="Basic and acidic residues" evidence="1">
    <location>
        <begin position="1"/>
        <end position="10"/>
    </location>
</feature>
<dbReference type="Pfam" id="PF14111">
    <property type="entry name" value="DUF4283"/>
    <property type="match status" value="1"/>
</dbReference>
<organism evidence="3 4">
    <name type="scientific">Hibiscus sabdariffa</name>
    <name type="common">roselle</name>
    <dbReference type="NCBI Taxonomy" id="183260"/>
    <lineage>
        <taxon>Eukaryota</taxon>
        <taxon>Viridiplantae</taxon>
        <taxon>Streptophyta</taxon>
        <taxon>Embryophyta</taxon>
        <taxon>Tracheophyta</taxon>
        <taxon>Spermatophyta</taxon>
        <taxon>Magnoliopsida</taxon>
        <taxon>eudicotyledons</taxon>
        <taxon>Gunneridae</taxon>
        <taxon>Pentapetalae</taxon>
        <taxon>rosids</taxon>
        <taxon>malvids</taxon>
        <taxon>Malvales</taxon>
        <taxon>Malvaceae</taxon>
        <taxon>Malvoideae</taxon>
        <taxon>Hibiscus</taxon>
    </lineage>
</organism>
<feature type="region of interest" description="Disordered" evidence="1">
    <location>
        <begin position="1"/>
        <end position="25"/>
    </location>
</feature>